<accession>A0AA44U4X6</accession>
<comment type="caution">
    <text evidence="5">The sequence shown here is derived from an EMBL/GenBank/DDBJ whole genome shotgun (WGS) entry which is preliminary data.</text>
</comment>
<dbReference type="PANTHER" id="PTHR33154">
    <property type="entry name" value="TRANSCRIPTIONAL REGULATOR, ARSR FAMILY"/>
    <property type="match status" value="1"/>
</dbReference>
<keyword evidence="1" id="KW-0805">Transcription regulation</keyword>
<evidence type="ECO:0000256" key="1">
    <source>
        <dbReference type="ARBA" id="ARBA00023015"/>
    </source>
</evidence>
<dbReference type="GO" id="GO:0003700">
    <property type="term" value="F:DNA-binding transcription factor activity"/>
    <property type="evidence" value="ECO:0007669"/>
    <property type="project" value="InterPro"/>
</dbReference>
<dbReference type="Gene3D" id="1.10.10.10">
    <property type="entry name" value="Winged helix-like DNA-binding domain superfamily/Winged helix DNA-binding domain"/>
    <property type="match status" value="1"/>
</dbReference>
<feature type="domain" description="HTH arsR-type" evidence="4">
    <location>
        <begin position="11"/>
        <end position="106"/>
    </location>
</feature>
<gene>
    <name evidence="5" type="ORF">APS60_06305</name>
</gene>
<keyword evidence="3" id="KW-0804">Transcription</keyword>
<dbReference type="NCBIfam" id="NF033788">
    <property type="entry name" value="HTH_metalloreg"/>
    <property type="match status" value="1"/>
</dbReference>
<dbReference type="GO" id="GO:0003677">
    <property type="term" value="F:DNA binding"/>
    <property type="evidence" value="ECO:0007669"/>
    <property type="project" value="UniProtKB-KW"/>
</dbReference>
<evidence type="ECO:0000256" key="3">
    <source>
        <dbReference type="ARBA" id="ARBA00023163"/>
    </source>
</evidence>
<dbReference type="Pfam" id="PF01022">
    <property type="entry name" value="HTH_5"/>
    <property type="match status" value="1"/>
</dbReference>
<sequence>MAIDTVDEPDVKLGDLTRLAAVFKSLGDPHRLVIVQHLFRGEHRVTDLVAHLGLAQSTVSSHVATLRDASLLASHAHGRAMYYTLAHPQQIRRLMLLADILIRDGGECAELCGMPDVECRDEPSDDQIGGNDDAVRAEC</sequence>
<protein>
    <submittedName>
        <fullName evidence="5">Transcriptional regulator</fullName>
    </submittedName>
</protein>
<dbReference type="InterPro" id="IPR036388">
    <property type="entry name" value="WH-like_DNA-bd_sf"/>
</dbReference>
<name>A0AA44U4X6_CUTAC</name>
<dbReference type="InterPro" id="IPR011991">
    <property type="entry name" value="ArsR-like_HTH"/>
</dbReference>
<dbReference type="InterPro" id="IPR001845">
    <property type="entry name" value="HTH_ArsR_DNA-bd_dom"/>
</dbReference>
<dbReference type="CDD" id="cd00090">
    <property type="entry name" value="HTH_ARSR"/>
    <property type="match status" value="1"/>
</dbReference>
<dbReference type="Proteomes" id="UP000223982">
    <property type="component" value="Unassembled WGS sequence"/>
</dbReference>
<evidence type="ECO:0000256" key="2">
    <source>
        <dbReference type="ARBA" id="ARBA00023125"/>
    </source>
</evidence>
<dbReference type="SUPFAM" id="SSF46785">
    <property type="entry name" value="Winged helix' DNA-binding domain"/>
    <property type="match status" value="1"/>
</dbReference>
<evidence type="ECO:0000259" key="4">
    <source>
        <dbReference type="PROSITE" id="PS50987"/>
    </source>
</evidence>
<evidence type="ECO:0000313" key="5">
    <source>
        <dbReference type="EMBL" id="PHJ27541.1"/>
    </source>
</evidence>
<dbReference type="InterPro" id="IPR036390">
    <property type="entry name" value="WH_DNA-bd_sf"/>
</dbReference>
<reference evidence="5 6" key="1">
    <citation type="submission" date="2017-02" db="EMBL/GenBank/DDBJ databases">
        <title>Prevalence of linear plasmids in Propionibacterium acnes isolates obtained from cancerous prostatic tissue.</title>
        <authorList>
            <person name="Davidsson S."/>
            <person name="Bruggemann H."/>
        </authorList>
    </citation>
    <scope>NUCLEOTIDE SEQUENCE [LARGE SCALE GENOMIC DNA]</scope>
    <source>
        <strain evidence="5 6">09-9</strain>
    </source>
</reference>
<dbReference type="RefSeq" id="WP_002513479.1">
    <property type="nucleotide sequence ID" value="NZ_JAGDNL010000007.1"/>
</dbReference>
<dbReference type="PRINTS" id="PR00778">
    <property type="entry name" value="HTHARSR"/>
</dbReference>
<dbReference type="InterPro" id="IPR051081">
    <property type="entry name" value="HTH_MetalResp_TranReg"/>
</dbReference>
<proteinExistence type="predicted"/>
<evidence type="ECO:0000313" key="6">
    <source>
        <dbReference type="Proteomes" id="UP000223982"/>
    </source>
</evidence>
<dbReference type="KEGG" id="cacn:RN83_06530"/>
<dbReference type="SMART" id="SM00418">
    <property type="entry name" value="HTH_ARSR"/>
    <property type="match status" value="1"/>
</dbReference>
<keyword evidence="2" id="KW-0238">DNA-binding</keyword>
<dbReference type="AlphaFoldDB" id="A0AA44U4X6"/>
<dbReference type="EMBL" id="LKVB01000004">
    <property type="protein sequence ID" value="PHJ27541.1"/>
    <property type="molecule type" value="Genomic_DNA"/>
</dbReference>
<dbReference type="PROSITE" id="PS50987">
    <property type="entry name" value="HTH_ARSR_2"/>
    <property type="match status" value="1"/>
</dbReference>
<dbReference type="PANTHER" id="PTHR33154:SF33">
    <property type="entry name" value="TRANSCRIPTIONAL REPRESSOR SDPR"/>
    <property type="match status" value="1"/>
</dbReference>
<organism evidence="5 6">
    <name type="scientific">Cutibacterium acnes</name>
    <name type="common">Propionibacterium acnes</name>
    <dbReference type="NCBI Taxonomy" id="1747"/>
    <lineage>
        <taxon>Bacteria</taxon>
        <taxon>Bacillati</taxon>
        <taxon>Actinomycetota</taxon>
        <taxon>Actinomycetes</taxon>
        <taxon>Propionibacteriales</taxon>
        <taxon>Propionibacteriaceae</taxon>
        <taxon>Cutibacterium</taxon>
    </lineage>
</organism>